<comment type="caution">
    <text evidence="1">The sequence shown here is derived from an EMBL/GenBank/DDBJ whole genome shotgun (WGS) entry which is preliminary data.</text>
</comment>
<evidence type="ECO:0000313" key="2">
    <source>
        <dbReference type="Proteomes" id="UP000828390"/>
    </source>
</evidence>
<accession>A0A9D4E245</accession>
<evidence type="ECO:0000313" key="1">
    <source>
        <dbReference type="EMBL" id="KAH3772389.1"/>
    </source>
</evidence>
<dbReference type="Proteomes" id="UP000828390">
    <property type="component" value="Unassembled WGS sequence"/>
</dbReference>
<keyword evidence="2" id="KW-1185">Reference proteome</keyword>
<proteinExistence type="predicted"/>
<organism evidence="1 2">
    <name type="scientific">Dreissena polymorpha</name>
    <name type="common">Zebra mussel</name>
    <name type="synonym">Mytilus polymorpha</name>
    <dbReference type="NCBI Taxonomy" id="45954"/>
    <lineage>
        <taxon>Eukaryota</taxon>
        <taxon>Metazoa</taxon>
        <taxon>Spiralia</taxon>
        <taxon>Lophotrochozoa</taxon>
        <taxon>Mollusca</taxon>
        <taxon>Bivalvia</taxon>
        <taxon>Autobranchia</taxon>
        <taxon>Heteroconchia</taxon>
        <taxon>Euheterodonta</taxon>
        <taxon>Imparidentia</taxon>
        <taxon>Neoheterodontei</taxon>
        <taxon>Myida</taxon>
        <taxon>Dreissenoidea</taxon>
        <taxon>Dreissenidae</taxon>
        <taxon>Dreissena</taxon>
    </lineage>
</organism>
<protein>
    <submittedName>
        <fullName evidence="1">Uncharacterized protein</fullName>
    </submittedName>
</protein>
<dbReference type="AlphaFoldDB" id="A0A9D4E245"/>
<name>A0A9D4E245_DREPO</name>
<gene>
    <name evidence="1" type="ORF">DPMN_173726</name>
</gene>
<dbReference type="EMBL" id="JAIWYP010000009">
    <property type="protein sequence ID" value="KAH3772389.1"/>
    <property type="molecule type" value="Genomic_DNA"/>
</dbReference>
<sequence>MITCTWQIQTKTYSVSVSSELDSIVTHIKPDPKVRVLSETVHYIISTCPKRKAGGYDNRQYEHLINAKHVIYPVLANIYIWMLRTGHVPDSMKRSVIITMNKEGTNVVTCRIIFVP</sequence>
<reference evidence="1" key="2">
    <citation type="submission" date="2020-11" db="EMBL/GenBank/DDBJ databases">
        <authorList>
            <person name="McCartney M.A."/>
            <person name="Auch B."/>
            <person name="Kono T."/>
            <person name="Mallez S."/>
            <person name="Becker A."/>
            <person name="Gohl D.M."/>
            <person name="Silverstein K.A.T."/>
            <person name="Koren S."/>
            <person name="Bechman K.B."/>
            <person name="Herman A."/>
            <person name="Abrahante J.E."/>
            <person name="Garbe J."/>
        </authorList>
    </citation>
    <scope>NUCLEOTIDE SEQUENCE</scope>
    <source>
        <strain evidence="1">Duluth1</strain>
        <tissue evidence="1">Whole animal</tissue>
    </source>
</reference>
<reference evidence="1" key="1">
    <citation type="journal article" date="2019" name="bioRxiv">
        <title>The Genome of the Zebra Mussel, Dreissena polymorpha: A Resource for Invasive Species Research.</title>
        <authorList>
            <person name="McCartney M.A."/>
            <person name="Auch B."/>
            <person name="Kono T."/>
            <person name="Mallez S."/>
            <person name="Zhang Y."/>
            <person name="Obille A."/>
            <person name="Becker A."/>
            <person name="Abrahante J.E."/>
            <person name="Garbe J."/>
            <person name="Badalamenti J.P."/>
            <person name="Herman A."/>
            <person name="Mangelson H."/>
            <person name="Liachko I."/>
            <person name="Sullivan S."/>
            <person name="Sone E.D."/>
            <person name="Koren S."/>
            <person name="Silverstein K.A.T."/>
            <person name="Beckman K.B."/>
            <person name="Gohl D.M."/>
        </authorList>
    </citation>
    <scope>NUCLEOTIDE SEQUENCE</scope>
    <source>
        <strain evidence="1">Duluth1</strain>
        <tissue evidence="1">Whole animal</tissue>
    </source>
</reference>